<dbReference type="Pfam" id="PF01212">
    <property type="entry name" value="Beta_elim_lyase"/>
    <property type="match status" value="1"/>
</dbReference>
<evidence type="ECO:0000256" key="2">
    <source>
        <dbReference type="ARBA" id="ARBA00006966"/>
    </source>
</evidence>
<comment type="subunit">
    <text evidence="3">Homotetramer.</text>
</comment>
<dbReference type="InterPro" id="IPR015422">
    <property type="entry name" value="PyrdxlP-dep_Trfase_small"/>
</dbReference>
<dbReference type="AlphaFoldDB" id="A0A1G5NPI1"/>
<evidence type="ECO:0000256" key="1">
    <source>
        <dbReference type="ARBA" id="ARBA00001933"/>
    </source>
</evidence>
<dbReference type="Proteomes" id="UP000199347">
    <property type="component" value="Unassembled WGS sequence"/>
</dbReference>
<name>A0A1G5NPI1_AFIMA</name>
<evidence type="ECO:0000313" key="7">
    <source>
        <dbReference type="EMBL" id="SCZ39313.1"/>
    </source>
</evidence>
<dbReference type="OrthoDB" id="9774495at2"/>
<comment type="catalytic activity">
    <reaction evidence="5">
        <text>L-allo-threonine = acetaldehyde + glycine</text>
        <dbReference type="Rhea" id="RHEA:26209"/>
        <dbReference type="ChEBI" id="CHEBI:15343"/>
        <dbReference type="ChEBI" id="CHEBI:57305"/>
        <dbReference type="ChEBI" id="CHEBI:58585"/>
        <dbReference type="EC" id="4.1.2.48"/>
    </reaction>
</comment>
<dbReference type="InterPro" id="IPR015421">
    <property type="entry name" value="PyrdxlP-dep_Trfase_major"/>
</dbReference>
<reference evidence="7 8" key="1">
    <citation type="submission" date="2016-10" db="EMBL/GenBank/DDBJ databases">
        <authorList>
            <person name="de Groot N.N."/>
        </authorList>
    </citation>
    <scope>NUCLEOTIDE SEQUENCE [LARGE SCALE GENOMIC DNA]</scope>
    <source>
        <strain evidence="7 8">DSM 2698</strain>
    </source>
</reference>
<keyword evidence="8" id="KW-1185">Reference proteome</keyword>
<evidence type="ECO:0000256" key="4">
    <source>
        <dbReference type="ARBA" id="ARBA00022898"/>
    </source>
</evidence>
<dbReference type="SUPFAM" id="SSF53383">
    <property type="entry name" value="PLP-dependent transferases"/>
    <property type="match status" value="1"/>
</dbReference>
<accession>A0A1G5NPI1</accession>
<dbReference type="PIRSF" id="PIRSF038940">
    <property type="entry name" value="Low_specificity_LTA"/>
    <property type="match status" value="1"/>
</dbReference>
<evidence type="ECO:0000313" key="8">
    <source>
        <dbReference type="Proteomes" id="UP000199347"/>
    </source>
</evidence>
<evidence type="ECO:0000256" key="5">
    <source>
        <dbReference type="PIRNR" id="PIRNR038940"/>
    </source>
</evidence>
<comment type="similarity">
    <text evidence="2 5">Belongs to the threonine aldolase family.</text>
</comment>
<evidence type="ECO:0000259" key="6">
    <source>
        <dbReference type="Pfam" id="PF01212"/>
    </source>
</evidence>
<dbReference type="InterPro" id="IPR026273">
    <property type="entry name" value="Low_specificity_L-TA_bact"/>
</dbReference>
<keyword evidence="4 5" id="KW-0663">Pyridoxal phosphate</keyword>
<proteinExistence type="inferred from homology"/>
<dbReference type="GO" id="GO:0008732">
    <property type="term" value="F:L-allo-threonine aldolase activity"/>
    <property type="evidence" value="ECO:0007669"/>
    <property type="project" value="RHEA"/>
</dbReference>
<dbReference type="Gene3D" id="3.90.1150.10">
    <property type="entry name" value="Aspartate Aminotransferase, domain 1"/>
    <property type="match status" value="1"/>
</dbReference>
<dbReference type="RefSeq" id="WP_092813234.1">
    <property type="nucleotide sequence ID" value="NZ_FMVW01000005.1"/>
</dbReference>
<comment type="catalytic activity">
    <reaction evidence="5">
        <text>L-threonine = acetaldehyde + glycine</text>
        <dbReference type="Rhea" id="RHEA:19625"/>
        <dbReference type="ChEBI" id="CHEBI:15343"/>
        <dbReference type="ChEBI" id="CHEBI:57305"/>
        <dbReference type="ChEBI" id="CHEBI:57926"/>
        <dbReference type="EC" id="4.1.2.48"/>
    </reaction>
</comment>
<dbReference type="PANTHER" id="PTHR48097:SF5">
    <property type="entry name" value="LOW SPECIFICITY L-THREONINE ALDOLASE"/>
    <property type="match status" value="1"/>
</dbReference>
<keyword evidence="5" id="KW-0456">Lyase</keyword>
<sequence length="352" mass="38225">MQFASDNWSGAAPEIVEAIAHQAAGHADAYGVSALDRAVEDRFNALFEREVAVFFVGTGTSSNALALAAVNKPGGAVFCHRESHIVVDECGAVEFQTGGARLMQLDGPLGKIDPGEFKDAVSRFAPNFVHAGQPMALSLTQASEVGTIYTRQEVEALTAIAHERGLPVHMDGARFANALVNLGENPADITWRQGVDILSFGGTKNGCVSAEALVFFDPKMAAELPYLRKRAGHLFSKTRFIAAQFQAYLADDLWLRLAAHSNAMAERLRAGIESSDKARLAWPSETNESFALLGREQAAFLRKAGAVFLEWPRPHGLKIEEGDDEILVRLITNFQTSEDEVDRFVELLGARL</sequence>
<dbReference type="STRING" id="1120955.SAMN03080610_02431"/>
<comment type="cofactor">
    <cofactor evidence="1 5">
        <name>pyridoxal 5'-phosphate</name>
        <dbReference type="ChEBI" id="CHEBI:597326"/>
    </cofactor>
</comment>
<comment type="function">
    <text evidence="5">Catalyzes the cleavage of L-allo-threonine and L-threonine to glycine and acetaldehyde.</text>
</comment>
<gene>
    <name evidence="7" type="ORF">SAMN03080610_02431</name>
</gene>
<dbReference type="InterPro" id="IPR001597">
    <property type="entry name" value="ArAA_b-elim_lyase/Thr_aldolase"/>
</dbReference>
<protein>
    <recommendedName>
        <fullName evidence="5">L-threonine aldolase</fullName>
        <ecNumber evidence="5">4.1.2.48</ecNumber>
    </recommendedName>
</protein>
<feature type="domain" description="Aromatic amino acid beta-eliminating lyase/threonine aldolase" evidence="6">
    <location>
        <begin position="2"/>
        <end position="288"/>
    </location>
</feature>
<dbReference type="EMBL" id="FMVW01000005">
    <property type="protein sequence ID" value="SCZ39313.1"/>
    <property type="molecule type" value="Genomic_DNA"/>
</dbReference>
<evidence type="ECO:0000256" key="3">
    <source>
        <dbReference type="ARBA" id="ARBA00011881"/>
    </source>
</evidence>
<dbReference type="Gene3D" id="3.40.640.10">
    <property type="entry name" value="Type I PLP-dependent aspartate aminotransferase-like (Major domain)"/>
    <property type="match status" value="1"/>
</dbReference>
<dbReference type="GO" id="GO:0006567">
    <property type="term" value="P:L-threonine catabolic process"/>
    <property type="evidence" value="ECO:0007669"/>
    <property type="project" value="UniProtKB-UniRule"/>
</dbReference>
<dbReference type="InterPro" id="IPR015424">
    <property type="entry name" value="PyrdxlP-dep_Trfase"/>
</dbReference>
<dbReference type="PANTHER" id="PTHR48097">
    <property type="entry name" value="L-THREONINE ALDOLASE-RELATED"/>
    <property type="match status" value="1"/>
</dbReference>
<organism evidence="7 8">
    <name type="scientific">Afifella marina DSM 2698</name>
    <dbReference type="NCBI Taxonomy" id="1120955"/>
    <lineage>
        <taxon>Bacteria</taxon>
        <taxon>Pseudomonadati</taxon>
        <taxon>Pseudomonadota</taxon>
        <taxon>Alphaproteobacteria</taxon>
        <taxon>Hyphomicrobiales</taxon>
        <taxon>Afifellaceae</taxon>
        <taxon>Afifella</taxon>
    </lineage>
</organism>
<dbReference type="EC" id="4.1.2.48" evidence="5"/>